<sequence length="78" mass="8745">MLGSEPSCAIFCPTGERNAEEKKRNFLKAFAINISEGNILNPQHMRYVEKQIMSHRSLLRKAKSQCMLSAFSLPFGAA</sequence>
<organism evidence="1 2">
    <name type="scientific">Caerostris extrusa</name>
    <name type="common">Bark spider</name>
    <name type="synonym">Caerostris bankana</name>
    <dbReference type="NCBI Taxonomy" id="172846"/>
    <lineage>
        <taxon>Eukaryota</taxon>
        <taxon>Metazoa</taxon>
        <taxon>Ecdysozoa</taxon>
        <taxon>Arthropoda</taxon>
        <taxon>Chelicerata</taxon>
        <taxon>Arachnida</taxon>
        <taxon>Araneae</taxon>
        <taxon>Araneomorphae</taxon>
        <taxon>Entelegynae</taxon>
        <taxon>Araneoidea</taxon>
        <taxon>Araneidae</taxon>
        <taxon>Caerostris</taxon>
    </lineage>
</organism>
<name>A0AAV4SPK7_CAEEX</name>
<reference evidence="1 2" key="1">
    <citation type="submission" date="2021-06" db="EMBL/GenBank/DDBJ databases">
        <title>Caerostris extrusa draft genome.</title>
        <authorList>
            <person name="Kono N."/>
            <person name="Arakawa K."/>
        </authorList>
    </citation>
    <scope>NUCLEOTIDE SEQUENCE [LARGE SCALE GENOMIC DNA]</scope>
</reference>
<gene>
    <name evidence="1" type="ORF">CEXT_543771</name>
</gene>
<dbReference type="EMBL" id="BPLR01009862">
    <property type="protein sequence ID" value="GIY35136.1"/>
    <property type="molecule type" value="Genomic_DNA"/>
</dbReference>
<comment type="caution">
    <text evidence="1">The sequence shown here is derived from an EMBL/GenBank/DDBJ whole genome shotgun (WGS) entry which is preliminary data.</text>
</comment>
<protein>
    <submittedName>
        <fullName evidence="1">Uncharacterized protein</fullName>
    </submittedName>
</protein>
<proteinExistence type="predicted"/>
<accession>A0AAV4SPK7</accession>
<keyword evidence="2" id="KW-1185">Reference proteome</keyword>
<dbReference type="Proteomes" id="UP001054945">
    <property type="component" value="Unassembled WGS sequence"/>
</dbReference>
<evidence type="ECO:0000313" key="2">
    <source>
        <dbReference type="Proteomes" id="UP001054945"/>
    </source>
</evidence>
<dbReference type="AlphaFoldDB" id="A0AAV4SPK7"/>
<evidence type="ECO:0000313" key="1">
    <source>
        <dbReference type="EMBL" id="GIY35136.1"/>
    </source>
</evidence>